<proteinExistence type="predicted"/>
<accession>A0A8K0K503</accession>
<name>A0A8K0K503_LADFU</name>
<sequence>MAPMYFGSKSTLPRFSIKAYEQIDKSKSSLTEDKPEFMKNILDFFSVRSNHRSIVLKLMTVFSANVLLYSQVMLRFKKQERFQR</sequence>
<reference evidence="2" key="1">
    <citation type="submission" date="2013-04" db="EMBL/GenBank/DDBJ databases">
        <authorList>
            <person name="Qu J."/>
            <person name="Murali S.C."/>
            <person name="Bandaranaike D."/>
            <person name="Bellair M."/>
            <person name="Blankenburg K."/>
            <person name="Chao H."/>
            <person name="Dinh H."/>
            <person name="Doddapaneni H."/>
            <person name="Downs B."/>
            <person name="Dugan-Rocha S."/>
            <person name="Elkadiri S."/>
            <person name="Gnanaolivu R.D."/>
            <person name="Hernandez B."/>
            <person name="Javaid M."/>
            <person name="Jayaseelan J.C."/>
            <person name="Lee S."/>
            <person name="Li M."/>
            <person name="Ming W."/>
            <person name="Munidasa M."/>
            <person name="Muniz J."/>
            <person name="Nguyen L."/>
            <person name="Ongeri F."/>
            <person name="Osuji N."/>
            <person name="Pu L.-L."/>
            <person name="Puazo M."/>
            <person name="Qu C."/>
            <person name="Quiroz J."/>
            <person name="Raj R."/>
            <person name="Weissenberger G."/>
            <person name="Xin Y."/>
            <person name="Zou X."/>
            <person name="Han Y."/>
            <person name="Richards S."/>
            <person name="Worley K."/>
            <person name="Muzny D."/>
            <person name="Gibbs R."/>
        </authorList>
    </citation>
    <scope>NUCLEOTIDE SEQUENCE</scope>
    <source>
        <strain evidence="2">Sampled in the wild</strain>
    </source>
</reference>
<evidence type="ECO:0000313" key="2">
    <source>
        <dbReference type="EMBL" id="KAG8228504.1"/>
    </source>
</evidence>
<evidence type="ECO:0000313" key="3">
    <source>
        <dbReference type="Proteomes" id="UP000792457"/>
    </source>
</evidence>
<evidence type="ECO:0000256" key="1">
    <source>
        <dbReference type="SAM" id="Phobius"/>
    </source>
</evidence>
<gene>
    <name evidence="2" type="ORF">J437_LFUL008375</name>
</gene>
<keyword evidence="1" id="KW-0812">Transmembrane</keyword>
<feature type="transmembrane region" description="Helical" evidence="1">
    <location>
        <begin position="54"/>
        <end position="74"/>
    </location>
</feature>
<comment type="caution">
    <text evidence="2">The sequence shown here is derived from an EMBL/GenBank/DDBJ whole genome shotgun (WGS) entry which is preliminary data.</text>
</comment>
<organism evidence="2 3">
    <name type="scientific">Ladona fulva</name>
    <name type="common">Scarce chaser dragonfly</name>
    <name type="synonym">Libellula fulva</name>
    <dbReference type="NCBI Taxonomy" id="123851"/>
    <lineage>
        <taxon>Eukaryota</taxon>
        <taxon>Metazoa</taxon>
        <taxon>Ecdysozoa</taxon>
        <taxon>Arthropoda</taxon>
        <taxon>Hexapoda</taxon>
        <taxon>Insecta</taxon>
        <taxon>Pterygota</taxon>
        <taxon>Palaeoptera</taxon>
        <taxon>Odonata</taxon>
        <taxon>Epiprocta</taxon>
        <taxon>Anisoptera</taxon>
        <taxon>Libelluloidea</taxon>
        <taxon>Libellulidae</taxon>
        <taxon>Ladona</taxon>
    </lineage>
</organism>
<keyword evidence="1" id="KW-1133">Transmembrane helix</keyword>
<dbReference type="Proteomes" id="UP000792457">
    <property type="component" value="Unassembled WGS sequence"/>
</dbReference>
<keyword evidence="1" id="KW-0472">Membrane</keyword>
<keyword evidence="3" id="KW-1185">Reference proteome</keyword>
<protein>
    <submittedName>
        <fullName evidence="2">Uncharacterized protein</fullName>
    </submittedName>
</protein>
<reference evidence="2" key="2">
    <citation type="submission" date="2017-10" db="EMBL/GenBank/DDBJ databases">
        <title>Ladona fulva Genome sequencing and assembly.</title>
        <authorList>
            <person name="Murali S."/>
            <person name="Richards S."/>
            <person name="Bandaranaike D."/>
            <person name="Bellair M."/>
            <person name="Blankenburg K."/>
            <person name="Chao H."/>
            <person name="Dinh H."/>
            <person name="Doddapaneni H."/>
            <person name="Dugan-Rocha S."/>
            <person name="Elkadiri S."/>
            <person name="Gnanaolivu R."/>
            <person name="Hernandez B."/>
            <person name="Skinner E."/>
            <person name="Javaid M."/>
            <person name="Lee S."/>
            <person name="Li M."/>
            <person name="Ming W."/>
            <person name="Munidasa M."/>
            <person name="Muniz J."/>
            <person name="Nguyen L."/>
            <person name="Hughes D."/>
            <person name="Osuji N."/>
            <person name="Pu L.-L."/>
            <person name="Puazo M."/>
            <person name="Qu C."/>
            <person name="Quiroz J."/>
            <person name="Raj R."/>
            <person name="Weissenberger G."/>
            <person name="Xin Y."/>
            <person name="Zou X."/>
            <person name="Han Y."/>
            <person name="Worley K."/>
            <person name="Muzny D."/>
            <person name="Gibbs R."/>
        </authorList>
    </citation>
    <scope>NUCLEOTIDE SEQUENCE</scope>
    <source>
        <strain evidence="2">Sampled in the wild</strain>
    </source>
</reference>
<dbReference type="EMBL" id="KZ308375">
    <property type="protein sequence ID" value="KAG8228504.1"/>
    <property type="molecule type" value="Genomic_DNA"/>
</dbReference>
<dbReference type="AlphaFoldDB" id="A0A8K0K503"/>